<dbReference type="AlphaFoldDB" id="A0A1Q9E8X8"/>
<dbReference type="CDD" id="cd00201">
    <property type="entry name" value="WW"/>
    <property type="match status" value="8"/>
</dbReference>
<dbReference type="InterPro" id="IPR012317">
    <property type="entry name" value="Poly(ADP-ribose)pol_cat_dom"/>
</dbReference>
<dbReference type="GO" id="GO:0071004">
    <property type="term" value="C:U2-type prespliceosome"/>
    <property type="evidence" value="ECO:0007669"/>
    <property type="project" value="TreeGrafter"/>
</dbReference>
<dbReference type="InterPro" id="IPR001202">
    <property type="entry name" value="WW_dom"/>
</dbReference>
<dbReference type="Gene3D" id="3.90.228.10">
    <property type="match status" value="1"/>
</dbReference>
<dbReference type="Pfam" id="PF00397">
    <property type="entry name" value="WW"/>
    <property type="match status" value="8"/>
</dbReference>
<dbReference type="Proteomes" id="UP000186817">
    <property type="component" value="Unassembled WGS sequence"/>
</dbReference>
<dbReference type="PROSITE" id="PS50020">
    <property type="entry name" value="WW_DOMAIN_2"/>
    <property type="match status" value="8"/>
</dbReference>
<dbReference type="Gene3D" id="2.20.70.10">
    <property type="match status" value="8"/>
</dbReference>
<evidence type="ECO:0000313" key="2">
    <source>
        <dbReference type="EMBL" id="OLQ03873.1"/>
    </source>
</evidence>
<dbReference type="InterPro" id="IPR036020">
    <property type="entry name" value="WW_dom_sf"/>
</dbReference>
<evidence type="ECO:0000256" key="1">
    <source>
        <dbReference type="SAM" id="MobiDB-lite"/>
    </source>
</evidence>
<feature type="compositionally biased region" description="Polar residues" evidence="1">
    <location>
        <begin position="300"/>
        <end position="311"/>
    </location>
</feature>
<feature type="compositionally biased region" description="Basic and acidic residues" evidence="1">
    <location>
        <begin position="289"/>
        <end position="298"/>
    </location>
</feature>
<gene>
    <name evidence="2" type="primary">PRPF40A</name>
    <name evidence="2" type="ORF">AK812_SmicGene13103</name>
</gene>
<protein>
    <submittedName>
        <fullName evidence="2">Pre-mRNA-processing factor 40-like A</fullName>
    </submittedName>
</protein>
<sequence>MAGEWSEHQDAATGKSYYSNKLTKETTWERPQALVKADWLELKDPDSGKSYYHNKFTNETCWQRPAILAKDDWAEHTDPKTNKAFYFNKLTQETTWERPAVLARDDWAEHKDPATGKIFYSNKLTGETSWDRPIVLAREDWVKHTDPKTNKTFYVNQRTQETTWDKPSVLEKDEWVEYKDPATGQMYFCNKVTRETTWEKPAVLAKDDWSEHKDPASGKTYYCNRLTKQTCWERPAVLAKCDWVEYSDAATGKTWYYNKHTEETSWEKPAVLRNGGACEPTPAPQFPEKPARPKEAEINKPSSQPEAQSAPQAVPVKSKEILGLPTAMPEHWSDANEMSSQGWSVIPVDNEILQCIKGLFVVTKPGELGRGRDVTHEYSRAYKNLEVVCAWRLEHPTHWLKYAAERNAVNSNMAQLRRQKIELTSWKSKLEDASGSMPGSLFSQVGERYLLHGTSPQSVLDILHQGFSDKLASLSGIFGAGSYFAEDPEKIDQYTQPDGGYKTTGLEELHAQLFADEGNVHPGEDIFYCFVVRATCGAALVTEGLDHDRLKDVNTNKQVFLRSDRRQLCHIPGATPSISYHTLVVDVAKRKVPTSVLRFREIVLFEDTRVYPEYLIAYRRV</sequence>
<dbReference type="GO" id="GO:0003723">
    <property type="term" value="F:RNA binding"/>
    <property type="evidence" value="ECO:0007669"/>
    <property type="project" value="TreeGrafter"/>
</dbReference>
<proteinExistence type="predicted"/>
<dbReference type="Pfam" id="PF00644">
    <property type="entry name" value="PARP"/>
    <property type="match status" value="1"/>
</dbReference>
<accession>A0A1Q9E8X8</accession>
<organism evidence="2 3">
    <name type="scientific">Symbiodinium microadriaticum</name>
    <name type="common">Dinoflagellate</name>
    <name type="synonym">Zooxanthella microadriatica</name>
    <dbReference type="NCBI Taxonomy" id="2951"/>
    <lineage>
        <taxon>Eukaryota</taxon>
        <taxon>Sar</taxon>
        <taxon>Alveolata</taxon>
        <taxon>Dinophyceae</taxon>
        <taxon>Suessiales</taxon>
        <taxon>Symbiodiniaceae</taxon>
        <taxon>Symbiodinium</taxon>
    </lineage>
</organism>
<dbReference type="PANTHER" id="PTHR11864:SF0">
    <property type="entry name" value="PRP40 PRE-MRNA PROCESSING FACTOR 40 HOMOLOG A (YEAST)"/>
    <property type="match status" value="1"/>
</dbReference>
<dbReference type="PROSITE" id="PS01159">
    <property type="entry name" value="WW_DOMAIN_1"/>
    <property type="match status" value="7"/>
</dbReference>
<dbReference type="EMBL" id="LSRX01000224">
    <property type="protein sequence ID" value="OLQ03873.1"/>
    <property type="molecule type" value="Genomic_DNA"/>
</dbReference>
<dbReference type="InterPro" id="IPR039726">
    <property type="entry name" value="Prp40-like"/>
</dbReference>
<comment type="caution">
    <text evidence="2">The sequence shown here is derived from an EMBL/GenBank/DDBJ whole genome shotgun (WGS) entry which is preliminary data.</text>
</comment>
<dbReference type="GO" id="GO:0003950">
    <property type="term" value="F:NAD+ poly-ADP-ribosyltransferase activity"/>
    <property type="evidence" value="ECO:0007669"/>
    <property type="project" value="InterPro"/>
</dbReference>
<dbReference type="SUPFAM" id="SSF56399">
    <property type="entry name" value="ADP-ribosylation"/>
    <property type="match status" value="1"/>
</dbReference>
<feature type="region of interest" description="Disordered" evidence="1">
    <location>
        <begin position="274"/>
        <end position="314"/>
    </location>
</feature>
<dbReference type="GO" id="GO:0005685">
    <property type="term" value="C:U1 snRNP"/>
    <property type="evidence" value="ECO:0007669"/>
    <property type="project" value="TreeGrafter"/>
</dbReference>
<keyword evidence="3" id="KW-1185">Reference proteome</keyword>
<reference evidence="2 3" key="1">
    <citation type="submission" date="2016-02" db="EMBL/GenBank/DDBJ databases">
        <title>Genome analysis of coral dinoflagellate symbionts highlights evolutionary adaptations to a symbiotic lifestyle.</title>
        <authorList>
            <person name="Aranda M."/>
            <person name="Li Y."/>
            <person name="Liew Y.J."/>
            <person name="Baumgarten S."/>
            <person name="Simakov O."/>
            <person name="Wilson M."/>
            <person name="Piel J."/>
            <person name="Ashoor H."/>
            <person name="Bougouffa S."/>
            <person name="Bajic V.B."/>
            <person name="Ryu T."/>
            <person name="Ravasi T."/>
            <person name="Bayer T."/>
            <person name="Micklem G."/>
            <person name="Kim H."/>
            <person name="Bhak J."/>
            <person name="Lajeunesse T.C."/>
            <person name="Voolstra C.R."/>
        </authorList>
    </citation>
    <scope>NUCLEOTIDE SEQUENCE [LARGE SCALE GENOMIC DNA]</scope>
    <source>
        <strain evidence="2 3">CCMP2467</strain>
    </source>
</reference>
<dbReference type="PANTHER" id="PTHR11864">
    <property type="entry name" value="PRE-MRNA-PROCESSING PROTEIN PRP40"/>
    <property type="match status" value="1"/>
</dbReference>
<dbReference type="GO" id="GO:0045292">
    <property type="term" value="P:mRNA cis splicing, via spliceosome"/>
    <property type="evidence" value="ECO:0007669"/>
    <property type="project" value="InterPro"/>
</dbReference>
<dbReference type="SMART" id="SM00456">
    <property type="entry name" value="WW"/>
    <property type="match status" value="8"/>
</dbReference>
<dbReference type="SUPFAM" id="SSF51045">
    <property type="entry name" value="WW domain"/>
    <property type="match status" value="8"/>
</dbReference>
<dbReference type="OrthoDB" id="3045089at2759"/>
<name>A0A1Q9E8X8_SYMMI</name>
<evidence type="ECO:0000313" key="3">
    <source>
        <dbReference type="Proteomes" id="UP000186817"/>
    </source>
</evidence>